<geneLocation type="plasmid" evidence="3 4">
    <name>p1</name>
</geneLocation>
<proteinExistence type="predicted"/>
<organism evidence="3 4">
    <name type="scientific">Caballeronia insecticola</name>
    <dbReference type="NCBI Taxonomy" id="758793"/>
    <lineage>
        <taxon>Bacteria</taxon>
        <taxon>Pseudomonadati</taxon>
        <taxon>Pseudomonadota</taxon>
        <taxon>Betaproteobacteria</taxon>
        <taxon>Burkholderiales</taxon>
        <taxon>Burkholderiaceae</taxon>
        <taxon>Caballeronia</taxon>
    </lineage>
</organism>
<protein>
    <recommendedName>
        <fullName evidence="2">DUF802 domain-containing protein</fullName>
    </recommendedName>
</protein>
<gene>
    <name evidence="3" type="ORF">BRPE64_DCDS04510</name>
</gene>
<dbReference type="Gene3D" id="1.20.5.1230">
    <property type="entry name" value="Apolipoprotein A-I"/>
    <property type="match status" value="1"/>
</dbReference>
<name>R4X4K5_9BURK</name>
<keyword evidence="4" id="KW-1185">Reference proteome</keyword>
<reference evidence="3 4" key="1">
    <citation type="journal article" date="2013" name="Genome Announc.">
        <title>Complete Genome Sequence of Burkholderia sp. Strain RPE64, Bacterial Symbiont of the Bean Bug Riptortus pedestris.</title>
        <authorList>
            <person name="Shibata T.F."/>
            <person name="Maeda T."/>
            <person name="Nikoh N."/>
            <person name="Yamaguchi K."/>
            <person name="Oshima K."/>
            <person name="Hattori M."/>
            <person name="Nishiyama T."/>
            <person name="Hasebe M."/>
            <person name="Fukatsu T."/>
            <person name="Kikuchi Y."/>
            <person name="Shigenobu S."/>
        </authorList>
    </citation>
    <scope>NUCLEOTIDE SEQUENCE [LARGE SCALE GENOMIC DNA]</scope>
    <source>
        <plasmid evidence="3 4">p1</plasmid>
    </source>
</reference>
<dbReference type="KEGG" id="buo:BRPE64_DCDS04510"/>
<reference evidence="3 4" key="2">
    <citation type="journal article" date="2018" name="Int. J. Syst. Evol. Microbiol.">
        <title>Burkholderia insecticola sp. nov., a gut symbiotic bacterium of the bean bug Riptortus pedestris.</title>
        <authorList>
            <person name="Takeshita K."/>
            <person name="Tamaki H."/>
            <person name="Ohbayashi T."/>
            <person name="Meng X.-Y."/>
            <person name="Sone T."/>
            <person name="Mitani Y."/>
            <person name="Peeters C."/>
            <person name="Kikuchi Y."/>
            <person name="Vandamme P."/>
        </authorList>
    </citation>
    <scope>NUCLEOTIDE SEQUENCE [LARGE SCALE GENOMIC DNA]</scope>
    <source>
        <strain evidence="3">RPE64</strain>
        <plasmid evidence="3 4">p1</plasmid>
    </source>
</reference>
<keyword evidence="1" id="KW-0812">Transmembrane</keyword>
<keyword evidence="1" id="KW-0472">Membrane</keyword>
<feature type="domain" description="DUF802" evidence="2">
    <location>
        <begin position="462"/>
        <end position="514"/>
    </location>
</feature>
<feature type="domain" description="DUF802" evidence="2">
    <location>
        <begin position="316"/>
        <end position="368"/>
    </location>
</feature>
<evidence type="ECO:0000313" key="4">
    <source>
        <dbReference type="Proteomes" id="UP000013966"/>
    </source>
</evidence>
<dbReference type="Pfam" id="PF05650">
    <property type="entry name" value="DUF802"/>
    <property type="match status" value="3"/>
</dbReference>
<dbReference type="AlphaFoldDB" id="R4X4K5"/>
<dbReference type="PATRIC" id="fig|758793.3.peg.5598"/>
<feature type="transmembrane region" description="Helical" evidence="1">
    <location>
        <begin position="144"/>
        <end position="171"/>
    </location>
</feature>
<sequence>MKIAVFLIGLAAVCGIAIGYIGSNALAFVVTLLIGACYVVGALELKRFQQTTDAFTHSLDALKTAPMSLVVWIDSVPPTLRHAVRARVEGERAALPGPALTPYLVGLLVLLGMLGTLLGMVVTLHGTGAALESATDLSAIRASLAAPVTGLGFAFGTSIAGVATSAMLGLLSALCRRERLHAAHMLDTKIATLLRAFTQTHRREEAFRLMQKQAELMPKLAEHLHTMMSAIEQQSAVANERQIANQEAFHAKTETAYRRLATSVELSLKQSVADSARAASAALQPIMQATMDGIARESAALHGSVEHAVARQLDGLTTGFEASATKVADIWNRSLDAQRESNEALALKTDASLERFAQTFETRSANLVDGISVQMIDVKQGLEALVAKHAQASDAHVEQMAASMDRFAQTFDARSSNLVDGVAAQMHDVKNGIESLVAKQDTSMERFAQTFEQRSTSMIDGVAARMERASSGMSDAWRDALAQQTHTGAQLAAQHEQALTAASANFEEHAASLLRSMDRAHGELRAELTANHEARLGAWTDALAALAATLREEWHTTSTFAASRQQEICDTLARTANDISAQSEAHASATIAQIEQLVKAASEAPKAAAEVIAELRQKLSDSMVRDTAMLDERARLLSTLETLLDAVNHASTEQRTAVDALVAGSADLLERVGTQFTGKVEAETLKLNDVAAQVTGSAVEVASLSDAFGAAVQAFGASNETLVAHLERVEAALDKSLARSDEQLAYYVAQAREVIDLSMMSQKQIVENLQHIAGQRAAPGARAA</sequence>
<dbReference type="EMBL" id="AP013061">
    <property type="protein sequence ID" value="BAN27387.1"/>
    <property type="molecule type" value="Genomic_DNA"/>
</dbReference>
<feature type="transmembrane region" description="Helical" evidence="1">
    <location>
        <begin position="25"/>
        <end position="43"/>
    </location>
</feature>
<accession>R4X4K5</accession>
<feature type="transmembrane region" description="Helical" evidence="1">
    <location>
        <begin position="102"/>
        <end position="124"/>
    </location>
</feature>
<dbReference type="HOGENOM" id="CLU_016648_0_0_4"/>
<dbReference type="Proteomes" id="UP000013966">
    <property type="component" value="Plasmid p1"/>
</dbReference>
<dbReference type="InterPro" id="IPR008520">
    <property type="entry name" value="DUF802"/>
</dbReference>
<keyword evidence="3" id="KW-0614">Plasmid</keyword>
<keyword evidence="1" id="KW-1133">Transmembrane helix</keyword>
<evidence type="ECO:0000313" key="3">
    <source>
        <dbReference type="EMBL" id="BAN27387.1"/>
    </source>
</evidence>
<evidence type="ECO:0000256" key="1">
    <source>
        <dbReference type="SAM" id="Phobius"/>
    </source>
</evidence>
<feature type="domain" description="DUF802" evidence="2">
    <location>
        <begin position="387"/>
        <end position="419"/>
    </location>
</feature>
<evidence type="ECO:0000259" key="2">
    <source>
        <dbReference type="Pfam" id="PF05650"/>
    </source>
</evidence>